<accession>A0A671M3L7</accession>
<organism evidence="1 2">
    <name type="scientific">Sinocyclocheilus anshuiensis</name>
    <dbReference type="NCBI Taxonomy" id="1608454"/>
    <lineage>
        <taxon>Eukaryota</taxon>
        <taxon>Metazoa</taxon>
        <taxon>Chordata</taxon>
        <taxon>Craniata</taxon>
        <taxon>Vertebrata</taxon>
        <taxon>Euteleostomi</taxon>
        <taxon>Actinopterygii</taxon>
        <taxon>Neopterygii</taxon>
        <taxon>Teleostei</taxon>
        <taxon>Ostariophysi</taxon>
        <taxon>Cypriniformes</taxon>
        <taxon>Cyprinidae</taxon>
        <taxon>Cyprininae</taxon>
        <taxon>Sinocyclocheilus</taxon>
    </lineage>
</organism>
<dbReference type="AlphaFoldDB" id="A0A671M3L7"/>
<dbReference type="Ensembl" id="ENSSANT00000028075.1">
    <property type="protein sequence ID" value="ENSSANP00000026358.1"/>
    <property type="gene ID" value="ENSSANG00000013600.1"/>
</dbReference>
<sequence>MGALLAGASVTLTNISEKNKKQLKVNQRHHQTLRRIVSKQHKITAAEVTANLSIHPEDHVFTKTKNRELHKANIHEIAKTLITDTSAKMRKDKVMIMKPGQLEHQDKLRYLPWPSHRANQSTKCASRGF</sequence>
<name>A0A671M3L7_9TELE</name>
<reference evidence="1" key="2">
    <citation type="submission" date="2025-09" db="UniProtKB">
        <authorList>
            <consortium name="Ensembl"/>
        </authorList>
    </citation>
    <scope>IDENTIFICATION</scope>
</reference>
<proteinExistence type="predicted"/>
<reference evidence="1" key="1">
    <citation type="submission" date="2025-08" db="UniProtKB">
        <authorList>
            <consortium name="Ensembl"/>
        </authorList>
    </citation>
    <scope>IDENTIFICATION</scope>
</reference>
<evidence type="ECO:0000313" key="2">
    <source>
        <dbReference type="Proteomes" id="UP000472260"/>
    </source>
</evidence>
<keyword evidence="2" id="KW-1185">Reference proteome</keyword>
<protein>
    <submittedName>
        <fullName evidence="1">Uncharacterized protein</fullName>
    </submittedName>
</protein>
<evidence type="ECO:0000313" key="1">
    <source>
        <dbReference type="Ensembl" id="ENSSANP00000026358.1"/>
    </source>
</evidence>
<dbReference type="Proteomes" id="UP000472260">
    <property type="component" value="Unassembled WGS sequence"/>
</dbReference>